<accession>A0A067NCM5</accession>
<reference evidence="3" key="1">
    <citation type="journal article" date="2014" name="Proc. Natl. Acad. Sci. U.S.A.">
        <title>Extensive sampling of basidiomycete genomes demonstrates inadequacy of the white-rot/brown-rot paradigm for wood decay fungi.</title>
        <authorList>
            <person name="Riley R."/>
            <person name="Salamov A.A."/>
            <person name="Brown D.W."/>
            <person name="Nagy L.G."/>
            <person name="Floudas D."/>
            <person name="Held B.W."/>
            <person name="Levasseur A."/>
            <person name="Lombard V."/>
            <person name="Morin E."/>
            <person name="Otillar R."/>
            <person name="Lindquist E.A."/>
            <person name="Sun H."/>
            <person name="LaButti K.M."/>
            <person name="Schmutz J."/>
            <person name="Jabbour D."/>
            <person name="Luo H."/>
            <person name="Baker S.E."/>
            <person name="Pisabarro A.G."/>
            <person name="Walton J.D."/>
            <person name="Blanchette R.A."/>
            <person name="Henrissat B."/>
            <person name="Martin F."/>
            <person name="Cullen D."/>
            <person name="Hibbett D.S."/>
            <person name="Grigoriev I.V."/>
        </authorList>
    </citation>
    <scope>NUCLEOTIDE SEQUENCE [LARGE SCALE GENOMIC DNA]</scope>
    <source>
        <strain evidence="3">FD-172 SS1</strain>
    </source>
</reference>
<sequence length="73" mass="7588">MASQYPGFRASGPSSIASPLAWDPGLAAASYHLVVASSFISPLSLSYDLEAQTSKGSQVAESGVWSNTELRPS</sequence>
<dbReference type="Proteomes" id="UP000027195">
    <property type="component" value="Unassembled WGS sequence"/>
</dbReference>
<evidence type="ECO:0000313" key="3">
    <source>
        <dbReference type="Proteomes" id="UP000027195"/>
    </source>
</evidence>
<proteinExistence type="predicted"/>
<organism evidence="2 3">
    <name type="scientific">Botryobasidium botryosum (strain FD-172 SS1)</name>
    <dbReference type="NCBI Taxonomy" id="930990"/>
    <lineage>
        <taxon>Eukaryota</taxon>
        <taxon>Fungi</taxon>
        <taxon>Dikarya</taxon>
        <taxon>Basidiomycota</taxon>
        <taxon>Agaricomycotina</taxon>
        <taxon>Agaricomycetes</taxon>
        <taxon>Cantharellales</taxon>
        <taxon>Botryobasidiaceae</taxon>
        <taxon>Botryobasidium</taxon>
    </lineage>
</organism>
<protein>
    <submittedName>
        <fullName evidence="2">Uncharacterized protein</fullName>
    </submittedName>
</protein>
<feature type="region of interest" description="Disordered" evidence="1">
    <location>
        <begin position="54"/>
        <end position="73"/>
    </location>
</feature>
<dbReference type="AlphaFoldDB" id="A0A067NCM5"/>
<name>A0A067NCM5_BOTB1</name>
<dbReference type="EMBL" id="KL198016">
    <property type="protein sequence ID" value="KDQ21546.1"/>
    <property type="molecule type" value="Genomic_DNA"/>
</dbReference>
<dbReference type="InParanoid" id="A0A067NCM5"/>
<keyword evidence="3" id="KW-1185">Reference proteome</keyword>
<dbReference type="HOGENOM" id="CLU_2704489_0_0_1"/>
<evidence type="ECO:0000313" key="2">
    <source>
        <dbReference type="EMBL" id="KDQ21546.1"/>
    </source>
</evidence>
<gene>
    <name evidence="2" type="ORF">BOTBODRAFT_168796</name>
</gene>
<evidence type="ECO:0000256" key="1">
    <source>
        <dbReference type="SAM" id="MobiDB-lite"/>
    </source>
</evidence>